<dbReference type="PROSITE" id="PS00116">
    <property type="entry name" value="DNA_POLYMERASE_B"/>
    <property type="match status" value="1"/>
</dbReference>
<dbReference type="InterPro" id="IPR003838">
    <property type="entry name" value="ABC3_permease_C"/>
</dbReference>
<dbReference type="PANTHER" id="PTHR30287">
    <property type="entry name" value="MEMBRANE COMPONENT OF PREDICTED ABC SUPERFAMILY METABOLITE UPTAKE TRANSPORTER"/>
    <property type="match status" value="1"/>
</dbReference>
<feature type="transmembrane region" description="Helical" evidence="6">
    <location>
        <begin position="15"/>
        <end position="36"/>
    </location>
</feature>
<evidence type="ECO:0000256" key="5">
    <source>
        <dbReference type="ARBA" id="ARBA00023136"/>
    </source>
</evidence>
<feature type="transmembrane region" description="Helical" evidence="6">
    <location>
        <begin position="308"/>
        <end position="334"/>
    </location>
</feature>
<protein>
    <submittedName>
        <fullName evidence="8">ABC transporter permease</fullName>
    </submittedName>
</protein>
<feature type="transmembrane region" description="Helical" evidence="6">
    <location>
        <begin position="263"/>
        <end position="287"/>
    </location>
</feature>
<comment type="subcellular location">
    <subcellularLocation>
        <location evidence="1">Cell membrane</location>
        <topology evidence="1">Multi-pass membrane protein</topology>
    </subcellularLocation>
</comment>
<dbReference type="Pfam" id="PF02687">
    <property type="entry name" value="FtsX"/>
    <property type="match status" value="2"/>
</dbReference>
<evidence type="ECO:0000259" key="7">
    <source>
        <dbReference type="Pfam" id="PF02687"/>
    </source>
</evidence>
<keyword evidence="5 6" id="KW-0472">Membrane</keyword>
<accession>A0ABZ3F0W2</accession>
<dbReference type="InterPro" id="IPR038766">
    <property type="entry name" value="Membrane_comp_ABC_pdt"/>
</dbReference>
<evidence type="ECO:0000256" key="1">
    <source>
        <dbReference type="ARBA" id="ARBA00004651"/>
    </source>
</evidence>
<feature type="transmembrane region" description="Helical" evidence="6">
    <location>
        <begin position="427"/>
        <end position="448"/>
    </location>
</feature>
<keyword evidence="4 6" id="KW-1133">Transmembrane helix</keyword>
<evidence type="ECO:0000256" key="6">
    <source>
        <dbReference type="SAM" id="Phobius"/>
    </source>
</evidence>
<name>A0ABZ3F0W2_9FIRM</name>
<feature type="domain" description="ABC3 transporter permease C-terminal" evidence="7">
    <location>
        <begin position="640"/>
        <end position="756"/>
    </location>
</feature>
<gene>
    <name evidence="8" type="ORF">V6984_07245</name>
</gene>
<evidence type="ECO:0000256" key="4">
    <source>
        <dbReference type="ARBA" id="ARBA00022989"/>
    </source>
</evidence>
<reference evidence="8 9" key="1">
    <citation type="submission" date="2024-02" db="EMBL/GenBank/DDBJ databases">
        <title>Bacterial strain from lacustrine sediment.</title>
        <authorList>
            <person name="Petit C."/>
            <person name="Fadhlaoui K."/>
        </authorList>
    </citation>
    <scope>NUCLEOTIDE SEQUENCE [LARGE SCALE GENOMIC DNA]</scope>
    <source>
        <strain evidence="8 9">IPX-CK</strain>
    </source>
</reference>
<organism evidence="8 9">
    <name type="scientific">Kineothrix sedimenti</name>
    <dbReference type="NCBI Taxonomy" id="3123317"/>
    <lineage>
        <taxon>Bacteria</taxon>
        <taxon>Bacillati</taxon>
        <taxon>Bacillota</taxon>
        <taxon>Clostridia</taxon>
        <taxon>Lachnospirales</taxon>
        <taxon>Lachnospiraceae</taxon>
        <taxon>Kineothrix</taxon>
    </lineage>
</organism>
<dbReference type="PANTHER" id="PTHR30287:SF1">
    <property type="entry name" value="INNER MEMBRANE PROTEIN"/>
    <property type="match status" value="1"/>
</dbReference>
<proteinExistence type="predicted"/>
<feature type="transmembrane region" description="Helical" evidence="6">
    <location>
        <begin position="728"/>
        <end position="749"/>
    </location>
</feature>
<keyword evidence="2" id="KW-1003">Cell membrane</keyword>
<keyword evidence="9" id="KW-1185">Reference proteome</keyword>
<feature type="domain" description="ABC3 transporter permease C-terminal" evidence="7">
    <location>
        <begin position="266"/>
        <end position="379"/>
    </location>
</feature>
<dbReference type="EMBL" id="CP146256">
    <property type="protein sequence ID" value="XAH75547.1"/>
    <property type="molecule type" value="Genomic_DNA"/>
</dbReference>
<dbReference type="Proteomes" id="UP001451571">
    <property type="component" value="Chromosome"/>
</dbReference>
<evidence type="ECO:0000256" key="2">
    <source>
        <dbReference type="ARBA" id="ARBA00022475"/>
    </source>
</evidence>
<feature type="transmembrane region" description="Helical" evidence="6">
    <location>
        <begin position="637"/>
        <end position="662"/>
    </location>
</feature>
<evidence type="ECO:0000256" key="3">
    <source>
        <dbReference type="ARBA" id="ARBA00022692"/>
    </source>
</evidence>
<evidence type="ECO:0000313" key="8">
    <source>
        <dbReference type="EMBL" id="XAH75547.1"/>
    </source>
</evidence>
<keyword evidence="3 6" id="KW-0812">Transmembrane</keyword>
<evidence type="ECO:0000313" key="9">
    <source>
        <dbReference type="Proteomes" id="UP001451571"/>
    </source>
</evidence>
<dbReference type="RefSeq" id="WP_342759114.1">
    <property type="nucleotide sequence ID" value="NZ_CP146256.1"/>
</dbReference>
<sequence>MKYLYVKFFRDLKKLWSQFFSVFMMAMISMTIFSGMNCVWNGMKASSEEYFADTDLADVWVYAGQITDKDMEAVRGLSYVKNAEAAMSFSVEGRTGKETDTELRVVTLKEESLRVLNPLIRSGEHYSDTDGIWIDEDYAAEHDLSAGDTIDVSINDGIFEVIVKGTVLDAENIYFVTYGTDSVPNHLRYGYAYMSEAYVRDLLGAVANNQIRIDMTGKSGVSKEQVRKDMEEVFNERLYSVSLREDMPSIWQVQKEQEQIKKMAVLFSIVFVLLSLLTMYTTMSRLVNNQVVQIGTMKAMGFYKRQIYGHYALYGMAVSLLGGSFGILAGRLFISELVMNIKKTTLTLPEWSKVLGTESAVLWLSIVLICTLAAILTARKVIKGVPAQIIRGIVEQKQKSDKPLKRSRLSYEWLWTLRAIKIHPARYIMGVVAIAGSMILMVAGIGVWDSINSSYDDVFKREYTYQYTAAIKKGGDKLLQQELADDNVQYSEAKTAVFRKNDMEKSGVLSIISDGTLLHLFLYESGEEQKLPANGAFITYRLAKQMGVREGDIIRCRPDTSAEEFQIEIKAVVDAKMPQGIFLSEAAWKEEFTPNTVYLGNASGYEAIEGSDLVTGLTSIDEQRENMDTMLESVRSIMYILILAALVLSAVILYNLGTLSFIERYREYATMKVLGFYKKEINRMVLTDCGLNLLTGMVLGVPGSLAFLNLYVGVVSMENMEWTPYISPVHFVTIALIIAIFSILINLFVCRKVRKVDMVEALKSVD</sequence>
<feature type="transmembrane region" description="Helical" evidence="6">
    <location>
        <begin position="354"/>
        <end position="376"/>
    </location>
</feature>
<dbReference type="InterPro" id="IPR017964">
    <property type="entry name" value="DNA-dir_DNA_pol_B_CS"/>
</dbReference>
<feature type="transmembrane region" description="Helical" evidence="6">
    <location>
        <begin position="683"/>
        <end position="708"/>
    </location>
</feature>